<evidence type="ECO:0000313" key="9">
    <source>
        <dbReference type="EMBL" id="ORB18712.1"/>
    </source>
</evidence>
<protein>
    <submittedName>
        <fullName evidence="8">Glycerol-3-phosphate acyltransferase</fullName>
    </submittedName>
</protein>
<dbReference type="PIRSF" id="PIRSF500064">
    <property type="entry name" value="GPAT"/>
    <property type="match status" value="1"/>
</dbReference>
<evidence type="ECO:0000313" key="8">
    <source>
        <dbReference type="EMBL" id="BBY04889.1"/>
    </source>
</evidence>
<dbReference type="EMBL" id="AP022583">
    <property type="protein sequence ID" value="BBY04889.1"/>
    <property type="molecule type" value="Genomic_DNA"/>
</dbReference>
<dbReference type="InterPro" id="IPR045520">
    <property type="entry name" value="GPAT/DHAPAT_C"/>
</dbReference>
<dbReference type="InterPro" id="IPR002123">
    <property type="entry name" value="Plipid/glycerol_acylTrfase"/>
</dbReference>
<dbReference type="SUPFAM" id="SSF69593">
    <property type="entry name" value="Glycerol-3-phosphate (1)-acyltransferase"/>
    <property type="match status" value="1"/>
</dbReference>
<evidence type="ECO:0000256" key="5">
    <source>
        <dbReference type="ARBA" id="ARBA00023136"/>
    </source>
</evidence>
<dbReference type="CDD" id="cd07993">
    <property type="entry name" value="LPLAT_DHAPAT-like"/>
    <property type="match status" value="1"/>
</dbReference>
<dbReference type="EMBL" id="MVIC01000001">
    <property type="protein sequence ID" value="ORB18712.1"/>
    <property type="molecule type" value="Genomic_DNA"/>
</dbReference>
<reference evidence="8 11" key="2">
    <citation type="journal article" date="2019" name="Emerg. Microbes Infect.">
        <title>Comprehensive subspecies identification of 175 nontuberculous mycobacteria species based on 7547 genomic profiles.</title>
        <authorList>
            <person name="Matsumoto Y."/>
            <person name="Kinjo T."/>
            <person name="Motooka D."/>
            <person name="Nabeya D."/>
            <person name="Jung N."/>
            <person name="Uechi K."/>
            <person name="Horii T."/>
            <person name="Iida T."/>
            <person name="Fujita J."/>
            <person name="Nakamura S."/>
        </authorList>
    </citation>
    <scope>NUCLEOTIDE SEQUENCE [LARGE SCALE GENOMIC DNA]</scope>
    <source>
        <strain evidence="8 11">JCM 16367</strain>
    </source>
</reference>
<keyword evidence="3" id="KW-1003">Cell membrane</keyword>
<dbReference type="Proteomes" id="UP000466894">
    <property type="component" value="Chromosome"/>
</dbReference>
<evidence type="ECO:0000256" key="1">
    <source>
        <dbReference type="ARBA" id="ARBA00004413"/>
    </source>
</evidence>
<dbReference type="GO" id="GO:0008654">
    <property type="term" value="P:phospholipid biosynthetic process"/>
    <property type="evidence" value="ECO:0007669"/>
    <property type="project" value="InterPro"/>
</dbReference>
<dbReference type="PANTHER" id="PTHR12563:SF17">
    <property type="entry name" value="DIHYDROXYACETONE PHOSPHATE ACYLTRANSFERASE"/>
    <property type="match status" value="1"/>
</dbReference>
<dbReference type="OrthoDB" id="335193at2"/>
<dbReference type="InterPro" id="IPR041728">
    <property type="entry name" value="GPAT/DHAPAT_LPLAT"/>
</dbReference>
<dbReference type="GO" id="GO:0005886">
    <property type="term" value="C:plasma membrane"/>
    <property type="evidence" value="ECO:0007669"/>
    <property type="project" value="UniProtKB-SubCell"/>
</dbReference>
<dbReference type="PANTHER" id="PTHR12563">
    <property type="entry name" value="GLYCEROL-3-PHOSPHATE ACYLTRANSFERASE"/>
    <property type="match status" value="1"/>
</dbReference>
<dbReference type="Pfam" id="PF01553">
    <property type="entry name" value="Acyltransferase"/>
    <property type="match status" value="1"/>
</dbReference>
<reference evidence="8" key="3">
    <citation type="submission" date="2020-02" db="EMBL/GenBank/DDBJ databases">
        <authorList>
            <person name="Matsumoto Y."/>
            <person name="Motooka D."/>
            <person name="Nakamura S."/>
        </authorList>
    </citation>
    <scope>NUCLEOTIDE SEQUENCE</scope>
    <source>
        <strain evidence="8">JCM 16367</strain>
    </source>
</reference>
<dbReference type="InterPro" id="IPR022284">
    <property type="entry name" value="GPAT/DHAPAT"/>
</dbReference>
<evidence type="ECO:0000313" key="11">
    <source>
        <dbReference type="Proteomes" id="UP000466894"/>
    </source>
</evidence>
<evidence type="ECO:0000256" key="3">
    <source>
        <dbReference type="ARBA" id="ARBA00022475"/>
    </source>
</evidence>
<dbReference type="SMART" id="SM00563">
    <property type="entry name" value="PlsC"/>
    <property type="match status" value="1"/>
</dbReference>
<dbReference type="AlphaFoldDB" id="A0A7I7P861"/>
<evidence type="ECO:0000313" key="10">
    <source>
        <dbReference type="Proteomes" id="UP000192374"/>
    </source>
</evidence>
<dbReference type="PIRSF" id="PIRSF000437">
    <property type="entry name" value="GPAT_DHAPAT"/>
    <property type="match status" value="1"/>
</dbReference>
<evidence type="ECO:0000256" key="2">
    <source>
        <dbReference type="ARBA" id="ARBA00007937"/>
    </source>
</evidence>
<feature type="domain" description="Phospholipid/glycerol acyltransferase" evidence="7">
    <location>
        <begin position="262"/>
        <end position="389"/>
    </location>
</feature>
<dbReference type="GO" id="GO:0004366">
    <property type="term" value="F:glycerol-3-phosphate O-acyltransferase activity"/>
    <property type="evidence" value="ECO:0007669"/>
    <property type="project" value="InterPro"/>
</dbReference>
<evidence type="ECO:0000256" key="6">
    <source>
        <dbReference type="ARBA" id="ARBA00023315"/>
    </source>
</evidence>
<dbReference type="InterPro" id="IPR028354">
    <property type="entry name" value="GPAT_PlsB"/>
</dbReference>
<gene>
    <name evidence="8" type="primary">plsB</name>
    <name evidence="9" type="ORF">BST37_00670</name>
    <name evidence="8" type="ORF">MNVI_02070</name>
</gene>
<organism evidence="8 11">
    <name type="scientific">Mycobacterium noviomagense</name>
    <dbReference type="NCBI Taxonomy" id="459858"/>
    <lineage>
        <taxon>Bacteria</taxon>
        <taxon>Bacillati</taxon>
        <taxon>Actinomycetota</taxon>
        <taxon>Actinomycetes</taxon>
        <taxon>Mycobacteriales</taxon>
        <taxon>Mycobacteriaceae</taxon>
        <taxon>Mycobacterium</taxon>
    </lineage>
</organism>
<dbReference type="Proteomes" id="UP000192374">
    <property type="component" value="Unassembled WGS sequence"/>
</dbReference>
<sequence length="785" mass="88127">MTPPAADTGTFTTTDDTLVLASVSSSVEGELLKEWLDRQRQRHPETKIDVLRLPPRNPPPATLAQLVEQLEVDEDRSIVPVRVFWLPPAEGGPLSKVAGLLPGWDPYHPSERQQRRILRSDPRRARVLAGESAKVSELRQQWRDTTVGENPRDFAHFVTRRAILAMERVAYRLLGPEYKSPRLVKPEMLASSRFRAGLEKIPGATLEEAGKILDEMATGWSRVSVDISGALGRLLIRGFDPEIDYDQYQVAAMRTALQSHPAVLLWSHRSNLDSAVLTVALQENGLPRAHVFGGINMAFGFMGPLMRRSGVIFIRRKIGDDQLYKYVLKEYVGYLVEKRFNLSWSIEGTRSRTGKMLPPKMGLMSYVADAYLDGRSDDILLQPISISFDQLHEIAEYAAYARGAEKRPEGVGWLYNYIKAQGERNYGKIYVRFPEAVSMRECLGPPNGPIAQDQAAKRLALQKMTFEVAWRILQATPVNATGLVSALLLTTHGVALTLGQLHRTLQDSLDYLERKHTPMSTSALRLRTPEGVRAAVDALSNGHPVTRVDGGREPVWRIAPEHEHAAAFYRNSVIHAFLETSIVELALAHARHVDGDRLQAFWDQVMRLRDLLKFDFYFADSAAFRDNIAGEMAWNQDWEAHVAAGGDEIDAILYAKRPLISDAMLRVFFESYEIVADVLRDAPAEIGDKELTQLALGVGRQYVAQGRVRSSEPVSTLLFATARQVAADQHLLEAAPDLAERRTAFRQELRDILRDFDHVAQTARNRFIAREIEARQAQKAGSRVR</sequence>
<dbReference type="RefSeq" id="WP_083084261.1">
    <property type="nucleotide sequence ID" value="NZ_AP022583.1"/>
</dbReference>
<name>A0A7I7P861_9MYCO</name>
<reference evidence="9 10" key="1">
    <citation type="submission" date="2017-02" db="EMBL/GenBank/DDBJ databases">
        <title>The new phylogeny of genus Mycobacterium.</title>
        <authorList>
            <person name="Tortoli E."/>
            <person name="Trovato A."/>
            <person name="Cirillo D.M."/>
        </authorList>
    </citation>
    <scope>NUCLEOTIDE SEQUENCE [LARGE SCALE GENOMIC DNA]</scope>
    <source>
        <strain evidence="9 10">DSM 45145</strain>
    </source>
</reference>
<keyword evidence="5" id="KW-0472">Membrane</keyword>
<evidence type="ECO:0000259" key="7">
    <source>
        <dbReference type="SMART" id="SM00563"/>
    </source>
</evidence>
<dbReference type="Pfam" id="PF19277">
    <property type="entry name" value="GPAT_C"/>
    <property type="match status" value="1"/>
</dbReference>
<accession>A0A7I7P861</accession>
<keyword evidence="10" id="KW-1185">Reference proteome</keyword>
<keyword evidence="6 8" id="KW-0012">Acyltransferase</keyword>
<comment type="subcellular location">
    <subcellularLocation>
        <location evidence="1">Cell membrane</location>
        <topology evidence="1">Peripheral membrane protein</topology>
        <orientation evidence="1">Cytoplasmic side</orientation>
    </subcellularLocation>
</comment>
<dbReference type="NCBIfam" id="NF002886">
    <property type="entry name" value="PRK03355.1"/>
    <property type="match status" value="1"/>
</dbReference>
<dbReference type="KEGG" id="mnv:MNVI_02070"/>
<comment type="similarity">
    <text evidence="2">Belongs to the GPAT/DAPAT family.</text>
</comment>
<evidence type="ECO:0000256" key="4">
    <source>
        <dbReference type="ARBA" id="ARBA00022679"/>
    </source>
</evidence>
<keyword evidence="4 8" id="KW-0808">Transferase</keyword>
<proteinExistence type="inferred from homology"/>